<protein>
    <submittedName>
        <fullName evidence="2">Uncharacterized protein</fullName>
    </submittedName>
</protein>
<evidence type="ECO:0000313" key="3">
    <source>
        <dbReference type="Proteomes" id="UP000076512"/>
    </source>
</evidence>
<name>A0A161Z1Z9_9NOCA</name>
<sequence>MPYQLVRPTAREQVDPNSSVEPAQHSSRSNADSDDSDTSRGLREATASTIRPFCRTFVRYPNSRTILRINIPDVDAEHYQYAFKRLESDKIVQYPHLRIFYAQVAWSTDPVFTETTAEVSLYAGERDCEARARVVRSYRVVIDWSQWDPKLRAALRLEIRVAQQEAREQVGTTAKSWLFFLGKQDPVEPATFRVGHHADYAFLTAQIRYPASQSPKPPTPRRPGTSRRYLRNNPTRRRK</sequence>
<feature type="region of interest" description="Disordered" evidence="1">
    <location>
        <begin position="1"/>
        <end position="44"/>
    </location>
</feature>
<feature type="compositionally biased region" description="Polar residues" evidence="1">
    <location>
        <begin position="15"/>
        <end position="25"/>
    </location>
</feature>
<dbReference type="AlphaFoldDB" id="A0A161Z1Z9"/>
<gene>
    <name evidence="2" type="ORF">AWN90_36070</name>
</gene>
<accession>A0A161Z1Z9</accession>
<comment type="caution">
    <text evidence="2">The sequence shown here is derived from an EMBL/GenBank/DDBJ whole genome shotgun (WGS) entry which is preliminary data.</text>
</comment>
<evidence type="ECO:0000313" key="2">
    <source>
        <dbReference type="EMBL" id="KZM72344.1"/>
    </source>
</evidence>
<feature type="compositionally biased region" description="Basic residues" evidence="1">
    <location>
        <begin position="224"/>
        <end position="239"/>
    </location>
</feature>
<proteinExistence type="predicted"/>
<keyword evidence="3" id="KW-1185">Reference proteome</keyword>
<dbReference type="EMBL" id="LWGR01000008">
    <property type="protein sequence ID" value="KZM72344.1"/>
    <property type="molecule type" value="Genomic_DNA"/>
</dbReference>
<feature type="region of interest" description="Disordered" evidence="1">
    <location>
        <begin position="209"/>
        <end position="239"/>
    </location>
</feature>
<evidence type="ECO:0000256" key="1">
    <source>
        <dbReference type="SAM" id="MobiDB-lite"/>
    </source>
</evidence>
<reference evidence="2 3" key="1">
    <citation type="submission" date="2016-04" db="EMBL/GenBank/DDBJ databases">
        <authorList>
            <person name="Evans L.H."/>
            <person name="Alamgir A."/>
            <person name="Owens N."/>
            <person name="Weber N.D."/>
            <person name="Virtaneva K."/>
            <person name="Barbian K."/>
            <person name="Babar A."/>
            <person name="Rosenke K."/>
        </authorList>
    </citation>
    <scope>NUCLEOTIDE SEQUENCE [LARGE SCALE GENOMIC DNA]</scope>
    <source>
        <strain evidence="2 3">IFM 0406</strain>
    </source>
</reference>
<dbReference type="Proteomes" id="UP000076512">
    <property type="component" value="Unassembled WGS sequence"/>
</dbReference>
<organism evidence="2 3">
    <name type="scientific">Nocardia terpenica</name>
    <dbReference type="NCBI Taxonomy" id="455432"/>
    <lineage>
        <taxon>Bacteria</taxon>
        <taxon>Bacillati</taxon>
        <taxon>Actinomycetota</taxon>
        <taxon>Actinomycetes</taxon>
        <taxon>Mycobacteriales</taxon>
        <taxon>Nocardiaceae</taxon>
        <taxon>Nocardia</taxon>
    </lineage>
</organism>